<sequence length="719" mass="77566">MRKVVFIAGTSLAAIITASPAFAQEVEPSAGAAAVNDNVIIVTGLKRDQDLQDVNVAATVIGGENLTDLGVERFDDLQTVVPSLSVSDSGLTQSVNIRGVGLASGSPSAANGVATYIDGVFQPPIVSTNSFYDIGSVEVLRGPQGTFVGSNSTGGAIFINSRAPELGDFNGYVQGEFGNYSRGSLEGAINLPVGNTLAVRVAGIARTRDSYYNNINGRDPAQLQEYGARVGVYWEPSSSFNALIRGEVADKETGGYAYRPIVGTAFEAGRTNDIRLLDYNSPTQNDETNQQVTARLEYYTDSDITFRVIGGYQDKQIQNLYDSDGTSLAMNEQTQFVREEVYTGEVNIISDDTQRFSWIVGGYFQRNEILVDITNNPNGFPVDVDIENRKITTGLFGQVSYDISDTLSVDLGGRYSTYDVEGSGAVTLRLPGIVVGDPGGSYDDDQFTGKLGLNFEPNADHLFYAFVAKGYKSGGFASPTTSFEPEQVWDYEIGWKGTFGPVTTQLGAFYYDYSDFQLDVIAQDTGRASLTNLTDATVKGIEGQVQVRSGALDLSAGFAYTDSSLSGTDFVDTRSFAIAFPGVSNAPQCPAGTPSNPPFCIDYSPFILTTDGGPNLYSPEFTFNASAAYTMFVGDLEITPRVSYSHLGDRFAYIAYDPVRDLLPAFDLVNASLTFEYEAVAVDFFGTNLLDEEYITGQSGNNEYYGAPTEYGVRARFTF</sequence>
<dbReference type="GO" id="GO:0006826">
    <property type="term" value="P:iron ion transport"/>
    <property type="evidence" value="ECO:0007669"/>
    <property type="project" value="UniProtKB-KW"/>
</dbReference>
<organism evidence="16 17">
    <name type="scientific">Aurantiacibacter rhizosphaerae</name>
    <dbReference type="NCBI Taxonomy" id="2691582"/>
    <lineage>
        <taxon>Bacteria</taxon>
        <taxon>Pseudomonadati</taxon>
        <taxon>Pseudomonadota</taxon>
        <taxon>Alphaproteobacteria</taxon>
        <taxon>Sphingomonadales</taxon>
        <taxon>Erythrobacteraceae</taxon>
        <taxon>Aurantiacibacter</taxon>
    </lineage>
</organism>
<keyword evidence="9 11" id="KW-0472">Membrane</keyword>
<evidence type="ECO:0000256" key="2">
    <source>
        <dbReference type="ARBA" id="ARBA00022448"/>
    </source>
</evidence>
<keyword evidence="7" id="KW-0406">Ion transport</keyword>
<dbReference type="Pfam" id="PF00593">
    <property type="entry name" value="TonB_dep_Rec_b-barrel"/>
    <property type="match status" value="1"/>
</dbReference>
<evidence type="ECO:0000256" key="11">
    <source>
        <dbReference type="PROSITE-ProRule" id="PRU01360"/>
    </source>
</evidence>
<dbReference type="PANTHER" id="PTHR32552">
    <property type="entry name" value="FERRICHROME IRON RECEPTOR-RELATED"/>
    <property type="match status" value="1"/>
</dbReference>
<dbReference type="Pfam" id="PF07715">
    <property type="entry name" value="Plug"/>
    <property type="match status" value="1"/>
</dbReference>
<keyword evidence="17" id="KW-1185">Reference proteome</keyword>
<keyword evidence="8 12" id="KW-0798">TonB box</keyword>
<evidence type="ECO:0000259" key="15">
    <source>
        <dbReference type="Pfam" id="PF07715"/>
    </source>
</evidence>
<dbReference type="SUPFAM" id="SSF56935">
    <property type="entry name" value="Porins"/>
    <property type="match status" value="1"/>
</dbReference>
<evidence type="ECO:0000313" key="16">
    <source>
        <dbReference type="EMBL" id="MWV28682.1"/>
    </source>
</evidence>
<keyword evidence="13" id="KW-0732">Signal</keyword>
<comment type="subcellular location">
    <subcellularLocation>
        <location evidence="1 11">Cell outer membrane</location>
        <topology evidence="1 11">Multi-pass membrane protein</topology>
    </subcellularLocation>
</comment>
<keyword evidence="5 11" id="KW-0812">Transmembrane</keyword>
<evidence type="ECO:0000256" key="10">
    <source>
        <dbReference type="ARBA" id="ARBA00023237"/>
    </source>
</evidence>
<dbReference type="InterPro" id="IPR012910">
    <property type="entry name" value="Plug_dom"/>
</dbReference>
<feature type="domain" description="TonB-dependent receptor plug" evidence="15">
    <location>
        <begin position="51"/>
        <end position="156"/>
    </location>
</feature>
<reference evidence="16 17" key="2">
    <citation type="submission" date="2020-02" db="EMBL/GenBank/DDBJ databases">
        <title>Erythrobacter dongmakensis sp. nov., isolated from a tidal mudflat.</title>
        <authorList>
            <person name="Kim I.S."/>
        </authorList>
    </citation>
    <scope>NUCLEOTIDE SEQUENCE [LARGE SCALE GENOMIC DNA]</scope>
    <source>
        <strain evidence="16 17">GH3-10</strain>
    </source>
</reference>
<keyword evidence="6" id="KW-0408">Iron</keyword>
<keyword evidence="3 11" id="KW-1134">Transmembrane beta strand</keyword>
<name>A0A844XGA0_9SPHN</name>
<feature type="chain" id="PRO_5033016658" evidence="13">
    <location>
        <begin position="24"/>
        <end position="719"/>
    </location>
</feature>
<evidence type="ECO:0000256" key="9">
    <source>
        <dbReference type="ARBA" id="ARBA00023136"/>
    </source>
</evidence>
<evidence type="ECO:0000256" key="1">
    <source>
        <dbReference type="ARBA" id="ARBA00004571"/>
    </source>
</evidence>
<evidence type="ECO:0000256" key="13">
    <source>
        <dbReference type="SAM" id="SignalP"/>
    </source>
</evidence>
<evidence type="ECO:0000256" key="6">
    <source>
        <dbReference type="ARBA" id="ARBA00023004"/>
    </source>
</evidence>
<dbReference type="GO" id="GO:0009279">
    <property type="term" value="C:cell outer membrane"/>
    <property type="evidence" value="ECO:0007669"/>
    <property type="project" value="UniProtKB-SubCell"/>
</dbReference>
<comment type="caution">
    <text evidence="16">The sequence shown here is derived from an EMBL/GenBank/DDBJ whole genome shotgun (WGS) entry which is preliminary data.</text>
</comment>
<keyword evidence="10 11" id="KW-0998">Cell outer membrane</keyword>
<dbReference type="EMBL" id="WUBR01000002">
    <property type="protein sequence ID" value="MWV28682.1"/>
    <property type="molecule type" value="Genomic_DNA"/>
</dbReference>
<feature type="domain" description="TonB-dependent receptor-like beta-barrel" evidence="14">
    <location>
        <begin position="255"/>
        <end position="689"/>
    </location>
</feature>
<keyword evidence="4" id="KW-0410">Iron transport</keyword>
<dbReference type="InterPro" id="IPR039426">
    <property type="entry name" value="TonB-dep_rcpt-like"/>
</dbReference>
<evidence type="ECO:0000256" key="7">
    <source>
        <dbReference type="ARBA" id="ARBA00023065"/>
    </source>
</evidence>
<dbReference type="AlphaFoldDB" id="A0A844XGA0"/>
<proteinExistence type="inferred from homology"/>
<dbReference type="InterPro" id="IPR036942">
    <property type="entry name" value="Beta-barrel_TonB_sf"/>
</dbReference>
<evidence type="ECO:0000313" key="17">
    <source>
        <dbReference type="Proteomes" id="UP000461409"/>
    </source>
</evidence>
<keyword evidence="2 11" id="KW-0813">Transport</keyword>
<reference evidence="16 17" key="1">
    <citation type="submission" date="2019-12" db="EMBL/GenBank/DDBJ databases">
        <authorList>
            <person name="Lee S.D."/>
        </authorList>
    </citation>
    <scope>NUCLEOTIDE SEQUENCE [LARGE SCALE GENOMIC DNA]</scope>
    <source>
        <strain evidence="16 17">GH3-10</strain>
    </source>
</reference>
<dbReference type="Gene3D" id="2.40.170.20">
    <property type="entry name" value="TonB-dependent receptor, beta-barrel domain"/>
    <property type="match status" value="1"/>
</dbReference>
<feature type="signal peptide" evidence="13">
    <location>
        <begin position="1"/>
        <end position="23"/>
    </location>
</feature>
<evidence type="ECO:0000256" key="8">
    <source>
        <dbReference type="ARBA" id="ARBA00023077"/>
    </source>
</evidence>
<evidence type="ECO:0000256" key="5">
    <source>
        <dbReference type="ARBA" id="ARBA00022692"/>
    </source>
</evidence>
<keyword evidence="16" id="KW-0675">Receptor</keyword>
<accession>A0A844XGA0</accession>
<protein>
    <submittedName>
        <fullName evidence="16">TonB-dependent receptor</fullName>
    </submittedName>
</protein>
<dbReference type="InterPro" id="IPR000531">
    <property type="entry name" value="Beta-barrel_TonB"/>
</dbReference>
<comment type="similarity">
    <text evidence="11 12">Belongs to the TonB-dependent receptor family.</text>
</comment>
<dbReference type="RefSeq" id="WP_160486254.1">
    <property type="nucleotide sequence ID" value="NZ_WUBR01000002.1"/>
</dbReference>
<dbReference type="PANTHER" id="PTHR32552:SF81">
    <property type="entry name" value="TONB-DEPENDENT OUTER MEMBRANE RECEPTOR"/>
    <property type="match status" value="1"/>
</dbReference>
<dbReference type="Proteomes" id="UP000461409">
    <property type="component" value="Unassembled WGS sequence"/>
</dbReference>
<evidence type="ECO:0000259" key="14">
    <source>
        <dbReference type="Pfam" id="PF00593"/>
    </source>
</evidence>
<evidence type="ECO:0000256" key="12">
    <source>
        <dbReference type="RuleBase" id="RU003357"/>
    </source>
</evidence>
<evidence type="ECO:0000256" key="3">
    <source>
        <dbReference type="ARBA" id="ARBA00022452"/>
    </source>
</evidence>
<gene>
    <name evidence="16" type="ORF">GRF63_12270</name>
</gene>
<dbReference type="PROSITE" id="PS52016">
    <property type="entry name" value="TONB_DEPENDENT_REC_3"/>
    <property type="match status" value="1"/>
</dbReference>
<evidence type="ECO:0000256" key="4">
    <source>
        <dbReference type="ARBA" id="ARBA00022496"/>
    </source>
</evidence>